<accession>A0AB34L7V2</accession>
<dbReference type="EMBL" id="JNHK01000096">
    <property type="protein sequence ID" value="KDS35163.1"/>
    <property type="molecule type" value="Genomic_DNA"/>
</dbReference>
<name>A0AB34L7V2_PARDI</name>
<feature type="domain" description="Transposase DDE" evidence="1">
    <location>
        <begin position="57"/>
        <end position="182"/>
    </location>
</feature>
<comment type="caution">
    <text evidence="2">The sequence shown here is derived from an EMBL/GenBank/DDBJ whole genome shotgun (WGS) entry which is preliminary data.</text>
</comment>
<sequence length="221" mass="26319">MADAGYGSEQNYEFMENAGIEAFVKYNYFHKEQKRTWKKDAFAIHNLYYNRGQDYYVCPMGQHMEYTGQRKSKSDMEYVSVPKRYQAQNCEGCPLKSQCHKSKTNRIIEVNYNLNRYKQKAREKLMSEEGIYHRGRRCIEPEAVFAQIKHNSAWNRFRLRGLEKVKTEFTLVAIAHNLRKLAKKAGFLLFFTYFCRMTSRREIIEKNKDVLKIKMDNKRAA</sequence>
<dbReference type="PANTHER" id="PTHR33408">
    <property type="entry name" value="TRANSPOSASE"/>
    <property type="match status" value="1"/>
</dbReference>
<dbReference type="Proteomes" id="UP000027850">
    <property type="component" value="Unassembled WGS sequence"/>
</dbReference>
<dbReference type="PANTHER" id="PTHR33408:SF2">
    <property type="entry name" value="TRANSPOSASE DDE DOMAIN-CONTAINING PROTEIN"/>
    <property type="match status" value="1"/>
</dbReference>
<dbReference type="InterPro" id="IPR025668">
    <property type="entry name" value="Tnp_DDE_dom"/>
</dbReference>
<gene>
    <name evidence="2" type="ORF">M091_2462</name>
</gene>
<evidence type="ECO:0000259" key="1">
    <source>
        <dbReference type="Pfam" id="PF13751"/>
    </source>
</evidence>
<dbReference type="AlphaFoldDB" id="A0AB34L7V2"/>
<organism evidence="2 3">
    <name type="scientific">Parabacteroides distasonis str. 3776 D15 i</name>
    <dbReference type="NCBI Taxonomy" id="1339342"/>
    <lineage>
        <taxon>Bacteria</taxon>
        <taxon>Pseudomonadati</taxon>
        <taxon>Bacteroidota</taxon>
        <taxon>Bacteroidia</taxon>
        <taxon>Bacteroidales</taxon>
        <taxon>Tannerellaceae</taxon>
        <taxon>Parabacteroides</taxon>
    </lineage>
</organism>
<dbReference type="Pfam" id="PF13751">
    <property type="entry name" value="DDE_Tnp_1_6"/>
    <property type="match status" value="1"/>
</dbReference>
<evidence type="ECO:0000313" key="2">
    <source>
        <dbReference type="EMBL" id="KDS35163.1"/>
    </source>
</evidence>
<evidence type="ECO:0000313" key="3">
    <source>
        <dbReference type="Proteomes" id="UP000027850"/>
    </source>
</evidence>
<protein>
    <submittedName>
        <fullName evidence="2">Transposase DDE domain protein</fullName>
    </submittedName>
</protein>
<proteinExistence type="predicted"/>
<reference evidence="2 3" key="1">
    <citation type="submission" date="2014-04" db="EMBL/GenBank/DDBJ databases">
        <authorList>
            <person name="Sears C."/>
            <person name="Carroll K."/>
            <person name="Sack B.R."/>
            <person name="Qadri F."/>
            <person name="Myers L.L."/>
            <person name="Chung G.-T."/>
            <person name="Escheverria P."/>
            <person name="Fraser C.M."/>
            <person name="Sadzewicz L."/>
            <person name="Shefchek K.A."/>
            <person name="Tallon L."/>
            <person name="Das S.P."/>
            <person name="Daugherty S."/>
            <person name="Mongodin E.F."/>
        </authorList>
    </citation>
    <scope>NUCLEOTIDE SEQUENCE [LARGE SCALE GENOMIC DNA]</scope>
    <source>
        <strain evidence="2 3">3776 D15 i</strain>
    </source>
</reference>